<evidence type="ECO:0000256" key="3">
    <source>
        <dbReference type="ARBA" id="ARBA00022452"/>
    </source>
</evidence>
<dbReference type="NCBIfam" id="TIGR04057">
    <property type="entry name" value="SusC_RagA_signa"/>
    <property type="match status" value="1"/>
</dbReference>
<organism evidence="9 10">
    <name type="scientific">Flaviramulus basaltis</name>
    <dbReference type="NCBI Taxonomy" id="369401"/>
    <lineage>
        <taxon>Bacteria</taxon>
        <taxon>Pseudomonadati</taxon>
        <taxon>Bacteroidota</taxon>
        <taxon>Flavobacteriia</taxon>
        <taxon>Flavobacteriales</taxon>
        <taxon>Flavobacteriaceae</taxon>
        <taxon>Flaviramulus</taxon>
    </lineage>
</organism>
<dbReference type="SUPFAM" id="SSF56935">
    <property type="entry name" value="Porins"/>
    <property type="match status" value="1"/>
</dbReference>
<dbReference type="InterPro" id="IPR039426">
    <property type="entry name" value="TonB-dep_rcpt-like"/>
</dbReference>
<dbReference type="EMBL" id="FPKV01000002">
    <property type="protein sequence ID" value="SFZ92264.1"/>
    <property type="molecule type" value="Genomic_DNA"/>
</dbReference>
<evidence type="ECO:0000256" key="4">
    <source>
        <dbReference type="ARBA" id="ARBA00022692"/>
    </source>
</evidence>
<dbReference type="InterPro" id="IPR008969">
    <property type="entry name" value="CarboxyPept-like_regulatory"/>
</dbReference>
<dbReference type="STRING" id="369401.SAMN05428642_102622"/>
<gene>
    <name evidence="9" type="ORF">SAMN05428642_102622</name>
</gene>
<sequence>MKKLLIKKRSPHQQLLRFDLKMKLSALFILVTLFTLHANNSYSQRTKVSLNLDNVTVEQLIDEIENKTDFRFVYKIKDVNLKRLITLKADKELITSVLNKVFLNTNTSYNVLDKQVFLTKKEESTTPEEEPKKVGSNSKNISQGWSVKGIIVDSNAVPLPGASILEKGTTNGAQADFDGNFSLDVSSKNATLIISYLGYATKEVLIDGQTTLNVTLIEDTATLDEVVIIGYGSLKRTDLTGAVSSVSAESIEQSIPTSIDQVLQGRAAGVQIQQNSGAPGSTSSIRIRGISSITGTNEPIFVIDGVIISNESTGNQSPLSGINPSDIVSLDILKDASATAIYGSRAANGVIMITTKRGKKGESTINFDSSLGWQEIPKKLSLLNLEEYAIHSNTRAELNIINQNGNFIRPDLLGEGTDWQDELFVKAMIQNYNLSFSGGSDKTTYSMGIGYLDQEGIAFGSSFERLTLRSVIDSQVKDYLKAGVNLAFNNSKQITTVSDGALIPIALRQTPNVAVRNADGNFDGPDTNEFVQNNPIGLASIQDNRNEDARIRASIYAELTFLKGFKFKTQYSADYGFSNAYTFNPSYTFGQINRIPRESSRTKAYSKFYNLTNLLSYDNNFGVHNINVLLGQEYQEQSYENLYGYKAGFLTNTANDLVLGDDATARTTNGRQASAISSYFGRVFYSYDDKYLLTGTLRYDGSSKFTKENRWGLFPSAALAWKISNENFLKDNASINDLKLRLGWGVVGNQDVPNYAYTSLYGASATNQGTGLLPSNTANPDLKWETTYSSNIGFDIGLFNNRIKLSADLYYKKTEDLLLDLALPAYSGTSGVGSTSPPIVNIGSLENKGIELSLNTLNSESDDFSWSSNFVFSINKNKVLSLNSENGVYDQDLREGSETTIVTRTAIGQPIGQFYGYKVIGRFEDATDFYYKNEAGDIVPTPIPEGTNITLDEMWIGDYIFEDINKDGVISPLDRTYIGNPAADFTFGIGNTFTYQGFDLNIFLTGSYGNEVVNYQRRFLENPRGNTNLFKSALGYAQLALIDPNGPNDYRNVQIVGGDPYMPRIARSSTASTSNFRYSDRFVEDGSYLRIQNISFGYNLPKSFVSKLGMENIKIYSNMQNVFTFTKYSGYDPEVGSINQNVLLTGIDNARYPSPQIYTIGINAKF</sequence>
<evidence type="ECO:0000256" key="7">
    <source>
        <dbReference type="PROSITE-ProRule" id="PRU01360"/>
    </source>
</evidence>
<evidence type="ECO:0000256" key="6">
    <source>
        <dbReference type="ARBA" id="ARBA00023237"/>
    </source>
</evidence>
<proteinExistence type="inferred from homology"/>
<keyword evidence="10" id="KW-1185">Reference proteome</keyword>
<dbReference type="Pfam" id="PF13715">
    <property type="entry name" value="CarbopepD_reg_2"/>
    <property type="match status" value="1"/>
</dbReference>
<evidence type="ECO:0000259" key="8">
    <source>
        <dbReference type="Pfam" id="PF07715"/>
    </source>
</evidence>
<dbReference type="InterPro" id="IPR012910">
    <property type="entry name" value="Plug_dom"/>
</dbReference>
<evidence type="ECO:0000313" key="10">
    <source>
        <dbReference type="Proteomes" id="UP000182544"/>
    </source>
</evidence>
<evidence type="ECO:0000313" key="9">
    <source>
        <dbReference type="EMBL" id="SFZ92264.1"/>
    </source>
</evidence>
<feature type="domain" description="TonB-dependent receptor plug" evidence="8">
    <location>
        <begin position="237"/>
        <end position="350"/>
    </location>
</feature>
<accession>A0A1K2IJ65</accession>
<dbReference type="RefSeq" id="WP_245794775.1">
    <property type="nucleotide sequence ID" value="NZ_FPKV01000002.1"/>
</dbReference>
<dbReference type="Gene3D" id="2.40.170.20">
    <property type="entry name" value="TonB-dependent receptor, beta-barrel domain"/>
    <property type="match status" value="1"/>
</dbReference>
<name>A0A1K2IJ65_9FLAO</name>
<dbReference type="PROSITE" id="PS52016">
    <property type="entry name" value="TONB_DEPENDENT_REC_3"/>
    <property type="match status" value="1"/>
</dbReference>
<keyword evidence="6 7" id="KW-0998">Cell outer membrane</keyword>
<dbReference type="Gene3D" id="2.170.130.10">
    <property type="entry name" value="TonB-dependent receptor, plug domain"/>
    <property type="match status" value="1"/>
</dbReference>
<reference evidence="9 10" key="1">
    <citation type="submission" date="2016-10" db="EMBL/GenBank/DDBJ databases">
        <authorList>
            <person name="de Groot N.N."/>
        </authorList>
    </citation>
    <scope>NUCLEOTIDE SEQUENCE [LARGE SCALE GENOMIC DNA]</scope>
    <source>
        <strain evidence="9 10">DSM 18180</strain>
    </source>
</reference>
<dbReference type="InterPro" id="IPR036942">
    <property type="entry name" value="Beta-barrel_TonB_sf"/>
</dbReference>
<dbReference type="Pfam" id="PF07715">
    <property type="entry name" value="Plug"/>
    <property type="match status" value="1"/>
</dbReference>
<dbReference type="FunFam" id="2.170.130.10:FF:000008">
    <property type="entry name" value="SusC/RagA family TonB-linked outer membrane protein"/>
    <property type="match status" value="1"/>
</dbReference>
<dbReference type="InterPro" id="IPR023997">
    <property type="entry name" value="TonB-dep_OMP_SusC/RagA_CS"/>
</dbReference>
<protein>
    <submittedName>
        <fullName evidence="9">TonB-linked outer membrane protein, SusC/RagA family</fullName>
    </submittedName>
</protein>
<comment type="similarity">
    <text evidence="7">Belongs to the TonB-dependent receptor family.</text>
</comment>
<evidence type="ECO:0000256" key="2">
    <source>
        <dbReference type="ARBA" id="ARBA00022448"/>
    </source>
</evidence>
<evidence type="ECO:0000256" key="5">
    <source>
        <dbReference type="ARBA" id="ARBA00023136"/>
    </source>
</evidence>
<dbReference type="AlphaFoldDB" id="A0A1K2IJ65"/>
<keyword evidence="3 7" id="KW-1134">Transmembrane beta strand</keyword>
<dbReference type="InterPro" id="IPR023996">
    <property type="entry name" value="TonB-dep_OMP_SusC/RagA"/>
</dbReference>
<keyword evidence="5 7" id="KW-0472">Membrane</keyword>
<dbReference type="NCBIfam" id="TIGR04056">
    <property type="entry name" value="OMP_RagA_SusC"/>
    <property type="match status" value="1"/>
</dbReference>
<dbReference type="SUPFAM" id="SSF49464">
    <property type="entry name" value="Carboxypeptidase regulatory domain-like"/>
    <property type="match status" value="1"/>
</dbReference>
<dbReference type="Proteomes" id="UP000182544">
    <property type="component" value="Unassembled WGS sequence"/>
</dbReference>
<keyword evidence="4 7" id="KW-0812">Transmembrane</keyword>
<dbReference type="InterPro" id="IPR037066">
    <property type="entry name" value="Plug_dom_sf"/>
</dbReference>
<comment type="subcellular location">
    <subcellularLocation>
        <location evidence="1 7">Cell outer membrane</location>
        <topology evidence="1 7">Multi-pass membrane protein</topology>
    </subcellularLocation>
</comment>
<evidence type="ECO:0000256" key="1">
    <source>
        <dbReference type="ARBA" id="ARBA00004571"/>
    </source>
</evidence>
<dbReference type="Gene3D" id="2.60.40.1120">
    <property type="entry name" value="Carboxypeptidase-like, regulatory domain"/>
    <property type="match status" value="1"/>
</dbReference>
<keyword evidence="2 7" id="KW-0813">Transport</keyword>
<dbReference type="GO" id="GO:0009279">
    <property type="term" value="C:cell outer membrane"/>
    <property type="evidence" value="ECO:0007669"/>
    <property type="project" value="UniProtKB-SubCell"/>
</dbReference>